<dbReference type="AlphaFoldDB" id="A0A0C3BN16"/>
<sequence>MSNYVAVKAGSAWILATNGDAQEEFVTSFQGIISKMNLPPFTEKISPNSVHVKHLRQSLTVTGLNTATFQTVSENIGAVHHFFKRFIGKDALQDITAIGQFEEYMSIDMGNRYFTPRRDAPLATETPFSADVDPHGYLMNAAGTTLIHMEENEVYYYERILEENGTDYRFVTTKPIMFCNGDIVEVQVSFALLPLREKKFKLSLILRSISLLDATYSQATPRKAVTLKRRVGYADEEIGETRAKLGKMDIDTQASTSSGNVQDTENLD</sequence>
<reference evidence="2 3" key="1">
    <citation type="submission" date="2014-04" db="EMBL/GenBank/DDBJ databases">
        <authorList>
            <consortium name="DOE Joint Genome Institute"/>
            <person name="Kuo A."/>
            <person name="Gay G."/>
            <person name="Dore J."/>
            <person name="Kohler A."/>
            <person name="Nagy L.G."/>
            <person name="Floudas D."/>
            <person name="Copeland A."/>
            <person name="Barry K.W."/>
            <person name="Cichocki N."/>
            <person name="Veneault-Fourrey C."/>
            <person name="LaButti K."/>
            <person name="Lindquist E.A."/>
            <person name="Lipzen A."/>
            <person name="Lundell T."/>
            <person name="Morin E."/>
            <person name="Murat C."/>
            <person name="Sun H."/>
            <person name="Tunlid A."/>
            <person name="Henrissat B."/>
            <person name="Grigoriev I.V."/>
            <person name="Hibbett D.S."/>
            <person name="Martin F."/>
            <person name="Nordberg H.P."/>
            <person name="Cantor M.N."/>
            <person name="Hua S.X."/>
        </authorList>
    </citation>
    <scope>NUCLEOTIDE SEQUENCE [LARGE SCALE GENOMIC DNA]</scope>
    <source>
        <strain evidence="3">h7</strain>
    </source>
</reference>
<feature type="region of interest" description="Disordered" evidence="1">
    <location>
        <begin position="249"/>
        <end position="268"/>
    </location>
</feature>
<dbReference type="EMBL" id="KN831793">
    <property type="protein sequence ID" value="KIM38065.1"/>
    <property type="molecule type" value="Genomic_DNA"/>
</dbReference>
<feature type="compositionally biased region" description="Polar residues" evidence="1">
    <location>
        <begin position="252"/>
        <end position="268"/>
    </location>
</feature>
<evidence type="ECO:0000256" key="1">
    <source>
        <dbReference type="SAM" id="MobiDB-lite"/>
    </source>
</evidence>
<evidence type="ECO:0000313" key="2">
    <source>
        <dbReference type="EMBL" id="KIM38065.1"/>
    </source>
</evidence>
<gene>
    <name evidence="2" type="ORF">M413DRAFT_76431</name>
</gene>
<organism evidence="2 3">
    <name type="scientific">Hebeloma cylindrosporum</name>
    <dbReference type="NCBI Taxonomy" id="76867"/>
    <lineage>
        <taxon>Eukaryota</taxon>
        <taxon>Fungi</taxon>
        <taxon>Dikarya</taxon>
        <taxon>Basidiomycota</taxon>
        <taxon>Agaricomycotina</taxon>
        <taxon>Agaricomycetes</taxon>
        <taxon>Agaricomycetidae</taxon>
        <taxon>Agaricales</taxon>
        <taxon>Agaricineae</taxon>
        <taxon>Hymenogastraceae</taxon>
        <taxon>Hebeloma</taxon>
    </lineage>
</organism>
<dbReference type="STRING" id="686832.A0A0C3BN16"/>
<proteinExistence type="predicted"/>
<dbReference type="HOGENOM" id="CLU_067622_1_1_1"/>
<protein>
    <submittedName>
        <fullName evidence="2">Uncharacterized protein</fullName>
    </submittedName>
</protein>
<evidence type="ECO:0000313" key="3">
    <source>
        <dbReference type="Proteomes" id="UP000053424"/>
    </source>
</evidence>
<dbReference type="OrthoDB" id="3269456at2759"/>
<accession>A0A0C3BN16</accession>
<name>A0A0C3BN16_HEBCY</name>
<dbReference type="Proteomes" id="UP000053424">
    <property type="component" value="Unassembled WGS sequence"/>
</dbReference>
<reference evidence="3" key="2">
    <citation type="submission" date="2015-01" db="EMBL/GenBank/DDBJ databases">
        <title>Evolutionary Origins and Diversification of the Mycorrhizal Mutualists.</title>
        <authorList>
            <consortium name="DOE Joint Genome Institute"/>
            <consortium name="Mycorrhizal Genomics Consortium"/>
            <person name="Kohler A."/>
            <person name="Kuo A."/>
            <person name="Nagy L.G."/>
            <person name="Floudas D."/>
            <person name="Copeland A."/>
            <person name="Barry K.W."/>
            <person name="Cichocki N."/>
            <person name="Veneault-Fourrey C."/>
            <person name="LaButti K."/>
            <person name="Lindquist E.A."/>
            <person name="Lipzen A."/>
            <person name="Lundell T."/>
            <person name="Morin E."/>
            <person name="Murat C."/>
            <person name="Riley R."/>
            <person name="Ohm R."/>
            <person name="Sun H."/>
            <person name="Tunlid A."/>
            <person name="Henrissat B."/>
            <person name="Grigoriev I.V."/>
            <person name="Hibbett D.S."/>
            <person name="Martin F."/>
        </authorList>
    </citation>
    <scope>NUCLEOTIDE SEQUENCE [LARGE SCALE GENOMIC DNA]</scope>
    <source>
        <strain evidence="3">h7</strain>
    </source>
</reference>
<keyword evidence="3" id="KW-1185">Reference proteome</keyword>